<accession>A0A7W4URX9</accession>
<evidence type="ECO:0000256" key="1">
    <source>
        <dbReference type="SAM" id="MobiDB-lite"/>
    </source>
</evidence>
<evidence type="ECO:0000259" key="2">
    <source>
        <dbReference type="Pfam" id="PF20605"/>
    </source>
</evidence>
<name>A0A7W4URX9_9MICO</name>
<evidence type="ECO:0000313" key="3">
    <source>
        <dbReference type="EMBL" id="MBB2959535.1"/>
    </source>
</evidence>
<evidence type="ECO:0000313" key="4">
    <source>
        <dbReference type="Proteomes" id="UP000545286"/>
    </source>
</evidence>
<comment type="caution">
    <text evidence="3">The sequence shown here is derived from an EMBL/GenBank/DDBJ whole genome shotgun (WGS) entry which is preliminary data.</text>
</comment>
<reference evidence="3 4" key="1">
    <citation type="submission" date="2020-08" db="EMBL/GenBank/DDBJ databases">
        <title>Sequencing the genomes of 1000 actinobacteria strains.</title>
        <authorList>
            <person name="Klenk H.-P."/>
        </authorList>
    </citation>
    <scope>NUCLEOTIDE SEQUENCE [LARGE SCALE GENOMIC DNA]</scope>
    <source>
        <strain evidence="3 4">DSM 20419</strain>
    </source>
</reference>
<feature type="domain" description="Antitoxin-like ribbon-helix-helix" evidence="2">
    <location>
        <begin position="46"/>
        <end position="76"/>
    </location>
</feature>
<feature type="region of interest" description="Disordered" evidence="1">
    <location>
        <begin position="1"/>
        <end position="26"/>
    </location>
</feature>
<dbReference type="EMBL" id="JACHWJ010000012">
    <property type="protein sequence ID" value="MBB2959535.1"/>
    <property type="molecule type" value="Genomic_DNA"/>
</dbReference>
<dbReference type="AlphaFoldDB" id="A0A7W4URX9"/>
<keyword evidence="4" id="KW-1185">Reference proteome</keyword>
<dbReference type="Proteomes" id="UP000545286">
    <property type="component" value="Unassembled WGS sequence"/>
</dbReference>
<protein>
    <submittedName>
        <fullName evidence="3">Putative DNA repair protein MutK</fullName>
    </submittedName>
</protein>
<organism evidence="3 4">
    <name type="scientific">Pseudoclavibacter helvolus</name>
    <dbReference type="NCBI Taxonomy" id="255205"/>
    <lineage>
        <taxon>Bacteria</taxon>
        <taxon>Bacillati</taxon>
        <taxon>Actinomycetota</taxon>
        <taxon>Actinomycetes</taxon>
        <taxon>Micrococcales</taxon>
        <taxon>Microbacteriaceae</taxon>
        <taxon>Pseudoclavibacter</taxon>
    </lineage>
</organism>
<dbReference type="RefSeq" id="WP_183626876.1">
    <property type="nucleotide sequence ID" value="NZ_JACHWJ010000012.1"/>
</dbReference>
<proteinExistence type="predicted"/>
<dbReference type="InterPro" id="IPR046765">
    <property type="entry name" value="Antitox_RHH"/>
</dbReference>
<gene>
    <name evidence="3" type="ORF">FHX72_003704</name>
</gene>
<sequence length="77" mass="8385">MSESKNMFTAAGRTARPQRAKAGERTQAAAVEEESVYHSARVPLSLSKEIKKLALEEGTSQQALTVEALRLLLASRN</sequence>
<dbReference type="Pfam" id="PF20605">
    <property type="entry name" value="Antitox_RHH"/>
    <property type="match status" value="1"/>
</dbReference>